<evidence type="ECO:0000256" key="6">
    <source>
        <dbReference type="SAM" id="Phobius"/>
    </source>
</evidence>
<evidence type="ECO:0000256" key="3">
    <source>
        <dbReference type="ARBA" id="ARBA00022692"/>
    </source>
</evidence>
<dbReference type="PANTHER" id="PTHR23505:SF79">
    <property type="entry name" value="PROTEIN SPINSTER"/>
    <property type="match status" value="1"/>
</dbReference>
<dbReference type="InterPro" id="IPR020846">
    <property type="entry name" value="MFS_dom"/>
</dbReference>
<feature type="transmembrane region" description="Helical" evidence="6">
    <location>
        <begin position="74"/>
        <end position="95"/>
    </location>
</feature>
<feature type="transmembrane region" description="Helical" evidence="6">
    <location>
        <begin position="433"/>
        <end position="454"/>
    </location>
</feature>
<evidence type="ECO:0000256" key="1">
    <source>
        <dbReference type="ARBA" id="ARBA00004141"/>
    </source>
</evidence>
<dbReference type="EMBL" id="WESC01000012">
    <property type="protein sequence ID" value="KAB7739197.1"/>
    <property type="molecule type" value="Genomic_DNA"/>
</dbReference>
<keyword evidence="5 6" id="KW-0472">Membrane</keyword>
<dbReference type="InterPro" id="IPR036259">
    <property type="entry name" value="MFS_trans_sf"/>
</dbReference>
<feature type="domain" description="Major facilitator superfamily (MFS) profile" evidence="7">
    <location>
        <begin position="36"/>
        <end position="458"/>
    </location>
</feature>
<evidence type="ECO:0000256" key="4">
    <source>
        <dbReference type="ARBA" id="ARBA00022989"/>
    </source>
</evidence>
<feature type="transmembrane region" description="Helical" evidence="6">
    <location>
        <begin position="397"/>
        <end position="421"/>
    </location>
</feature>
<feature type="transmembrane region" description="Helical" evidence="6">
    <location>
        <begin position="201"/>
        <end position="222"/>
    </location>
</feature>
<dbReference type="Pfam" id="PF07690">
    <property type="entry name" value="MFS_1"/>
    <property type="match status" value="1"/>
</dbReference>
<feature type="transmembrane region" description="Helical" evidence="6">
    <location>
        <begin position="101"/>
        <end position="125"/>
    </location>
</feature>
<organism evidence="8 9">
    <name type="scientific">Parvibaculum sedimenti</name>
    <dbReference type="NCBI Taxonomy" id="2608632"/>
    <lineage>
        <taxon>Bacteria</taxon>
        <taxon>Pseudomonadati</taxon>
        <taxon>Pseudomonadota</taxon>
        <taxon>Alphaproteobacteria</taxon>
        <taxon>Hyphomicrobiales</taxon>
        <taxon>Parvibaculaceae</taxon>
        <taxon>Parvibaculum</taxon>
    </lineage>
</organism>
<evidence type="ECO:0000256" key="5">
    <source>
        <dbReference type="ARBA" id="ARBA00023136"/>
    </source>
</evidence>
<dbReference type="InterPro" id="IPR011701">
    <property type="entry name" value="MFS"/>
</dbReference>
<dbReference type="InterPro" id="IPR044770">
    <property type="entry name" value="MFS_spinster-like"/>
</dbReference>
<gene>
    <name evidence="8" type="ORF">F2P47_13335</name>
</gene>
<comment type="subcellular location">
    <subcellularLocation>
        <location evidence="1">Membrane</location>
        <topology evidence="1">Multi-pass membrane protein</topology>
    </subcellularLocation>
</comment>
<dbReference type="PROSITE" id="PS50850">
    <property type="entry name" value="MFS"/>
    <property type="match status" value="1"/>
</dbReference>
<sequence>MAEIEVASEVEDILHHKPAASADTRPYPNPAYAWYVVGVFVLAYTFSFIDRQILSLLVGPMKRDLAITDTQMSLLQGLAFAAFYTIMGLPIGRLVDRRNRIGIISVGVFFWSLMTALCGTAKVYWQLFAYRIGVGVGEAALSSSAYSVISDYFPPKRLGIAIGVYGMGVYIGAGLALVIGAEVIGMVAKGGNIVLPLLGQVYSWQIVFLIVGLPGLLIALWVRTIREPARRGHIRREIGADGIERDGQVPLGEVIAYLKANAASFLGMNLCFAFLAMMAYGTAAWVPSFFVRTYGWNVVEAGRWYGWIIVIFGTGGVVAGGALGDLVCSWGYRNGRIIVMSCTGLVTLPFAVAFPLMSNPMIALALLAPATFFATFTTGIGPSALQEMMPNQMRGFASALSGLLVNFIGLGLGPTAIALVTDFVFKDEQLLRYSLAYVPPVVLLIGAGTGFLALKPYLRSLDYLERWSQMHENPDA</sequence>
<feature type="transmembrane region" description="Helical" evidence="6">
    <location>
        <begin position="265"/>
        <end position="285"/>
    </location>
</feature>
<evidence type="ECO:0000256" key="2">
    <source>
        <dbReference type="ARBA" id="ARBA00022448"/>
    </source>
</evidence>
<keyword evidence="4 6" id="KW-1133">Transmembrane helix</keyword>
<keyword evidence="2" id="KW-0813">Transport</keyword>
<dbReference type="SUPFAM" id="SSF103473">
    <property type="entry name" value="MFS general substrate transporter"/>
    <property type="match status" value="1"/>
</dbReference>
<feature type="transmembrane region" description="Helical" evidence="6">
    <location>
        <begin position="305"/>
        <end position="330"/>
    </location>
</feature>
<dbReference type="GO" id="GO:0022857">
    <property type="term" value="F:transmembrane transporter activity"/>
    <property type="evidence" value="ECO:0007669"/>
    <property type="project" value="InterPro"/>
</dbReference>
<dbReference type="Gene3D" id="1.20.1250.20">
    <property type="entry name" value="MFS general substrate transporter like domains"/>
    <property type="match status" value="2"/>
</dbReference>
<dbReference type="RefSeq" id="WP_152216869.1">
    <property type="nucleotide sequence ID" value="NZ_JBAQYD010000333.1"/>
</dbReference>
<dbReference type="GO" id="GO:0016020">
    <property type="term" value="C:membrane"/>
    <property type="evidence" value="ECO:0007669"/>
    <property type="project" value="UniProtKB-SubCell"/>
</dbReference>
<evidence type="ECO:0000313" key="8">
    <source>
        <dbReference type="EMBL" id="KAB7739197.1"/>
    </source>
</evidence>
<evidence type="ECO:0000313" key="9">
    <source>
        <dbReference type="Proteomes" id="UP000468901"/>
    </source>
</evidence>
<proteinExistence type="predicted"/>
<feature type="transmembrane region" description="Helical" evidence="6">
    <location>
        <begin position="32"/>
        <end position="53"/>
    </location>
</feature>
<keyword evidence="9" id="KW-1185">Reference proteome</keyword>
<feature type="transmembrane region" description="Helical" evidence="6">
    <location>
        <begin position="337"/>
        <end position="356"/>
    </location>
</feature>
<dbReference type="PANTHER" id="PTHR23505">
    <property type="entry name" value="SPINSTER"/>
    <property type="match status" value="1"/>
</dbReference>
<feature type="transmembrane region" description="Helical" evidence="6">
    <location>
        <begin position="362"/>
        <end position="385"/>
    </location>
</feature>
<protein>
    <submittedName>
        <fullName evidence="8">MFS transporter</fullName>
    </submittedName>
</protein>
<evidence type="ECO:0000259" key="7">
    <source>
        <dbReference type="PROSITE" id="PS50850"/>
    </source>
</evidence>
<feature type="transmembrane region" description="Helical" evidence="6">
    <location>
        <begin position="158"/>
        <end position="181"/>
    </location>
</feature>
<reference evidence="8 9" key="1">
    <citation type="submission" date="2019-09" db="EMBL/GenBank/DDBJ databases">
        <title>Parvibaculum sedimenti sp. nov., isolated from sediment.</title>
        <authorList>
            <person name="Wang Y."/>
        </authorList>
    </citation>
    <scope>NUCLEOTIDE SEQUENCE [LARGE SCALE GENOMIC DNA]</scope>
    <source>
        <strain evidence="8 9">HXT-9</strain>
    </source>
</reference>
<dbReference type="CDD" id="cd17328">
    <property type="entry name" value="MFS_spinster_like"/>
    <property type="match status" value="1"/>
</dbReference>
<keyword evidence="3 6" id="KW-0812">Transmembrane</keyword>
<accession>A0A6N6VER6</accession>
<name>A0A6N6VER6_9HYPH</name>
<dbReference type="AlphaFoldDB" id="A0A6N6VER6"/>
<comment type="caution">
    <text evidence="8">The sequence shown here is derived from an EMBL/GenBank/DDBJ whole genome shotgun (WGS) entry which is preliminary data.</text>
</comment>
<dbReference type="Proteomes" id="UP000468901">
    <property type="component" value="Unassembled WGS sequence"/>
</dbReference>